<accession>A0A8S9TXF9</accession>
<dbReference type="EMBL" id="JAACNO010001339">
    <property type="protein sequence ID" value="KAF4141499.1"/>
    <property type="molecule type" value="Genomic_DNA"/>
</dbReference>
<evidence type="ECO:0000313" key="5">
    <source>
        <dbReference type="Proteomes" id="UP000704712"/>
    </source>
</evidence>
<reference evidence="2" key="1">
    <citation type="submission" date="2020-03" db="EMBL/GenBank/DDBJ databases">
        <title>Hybrid Assembly of Korean Phytophthora infestans isolates.</title>
        <authorList>
            <person name="Prokchorchik M."/>
            <person name="Lee Y."/>
            <person name="Seo J."/>
            <person name="Cho J.-H."/>
            <person name="Park Y.-E."/>
            <person name="Jang D.-C."/>
            <person name="Im J.-S."/>
            <person name="Choi J.-G."/>
            <person name="Park H.-J."/>
            <person name="Lee G.-B."/>
            <person name="Lee Y.-G."/>
            <person name="Hong S.-Y."/>
            <person name="Cho K."/>
            <person name="Sohn K.H."/>
        </authorList>
    </citation>
    <scope>NUCLEOTIDE SEQUENCE</scope>
    <source>
        <strain evidence="2">KR_2_A2</strain>
    </source>
</reference>
<sequence>MKLAQPIFEYIKPPKTDEPGAACSGEVSSRASWRILEHLAHYEFRTTVEEVTEARLQEDITRRAGTLMSDHVPDVARLLRNSLQMDMEVANIHARAVKRFMDFDQLVDDHGLMAWVGQGPVTDAADRQRMKTSCKLLISNLFPTVLRVDIERLVAVTHQQDDVALYELIVGRAKYQQHFHIMQSELKHYDPPRGKTVGSTKSGGGKQQHNKTSGKSERSKSEPKTVSAPPRSGCLVCKGPHWVKDTGAESNIVSRVLVEERQGVESGLKMEALNPVIPVQVAGGVRMVCRDTSHT</sequence>
<feature type="region of interest" description="Disordered" evidence="1">
    <location>
        <begin position="186"/>
        <end position="232"/>
    </location>
</feature>
<proteinExistence type="predicted"/>
<name>A0A8S9TXF9_PHYIN</name>
<dbReference type="EMBL" id="JAACNO010001339">
    <property type="protein sequence ID" value="KAF4141500.1"/>
    <property type="molecule type" value="Genomic_DNA"/>
</dbReference>
<organism evidence="2 5">
    <name type="scientific">Phytophthora infestans</name>
    <name type="common">Potato late blight agent</name>
    <name type="synonym">Botrytis infestans</name>
    <dbReference type="NCBI Taxonomy" id="4787"/>
    <lineage>
        <taxon>Eukaryota</taxon>
        <taxon>Sar</taxon>
        <taxon>Stramenopiles</taxon>
        <taxon>Oomycota</taxon>
        <taxon>Peronosporomycetes</taxon>
        <taxon>Peronosporales</taxon>
        <taxon>Peronosporaceae</taxon>
        <taxon>Phytophthora</taxon>
    </lineage>
</organism>
<evidence type="ECO:0000256" key="1">
    <source>
        <dbReference type="SAM" id="MobiDB-lite"/>
    </source>
</evidence>
<feature type="compositionally biased region" description="Basic and acidic residues" evidence="1">
    <location>
        <begin position="214"/>
        <end position="223"/>
    </location>
</feature>
<evidence type="ECO:0000313" key="2">
    <source>
        <dbReference type="EMBL" id="KAF4133150.1"/>
    </source>
</evidence>
<dbReference type="AlphaFoldDB" id="A0A8S9TXF9"/>
<dbReference type="Proteomes" id="UP000704712">
    <property type="component" value="Unassembled WGS sequence"/>
</dbReference>
<evidence type="ECO:0000313" key="3">
    <source>
        <dbReference type="EMBL" id="KAF4141499.1"/>
    </source>
</evidence>
<protein>
    <submittedName>
        <fullName evidence="2">Uncharacterized protein</fullName>
    </submittedName>
</protein>
<dbReference type="EMBL" id="JAACNO010002445">
    <property type="protein sequence ID" value="KAF4133150.1"/>
    <property type="molecule type" value="Genomic_DNA"/>
</dbReference>
<comment type="caution">
    <text evidence="2">The sequence shown here is derived from an EMBL/GenBank/DDBJ whole genome shotgun (WGS) entry which is preliminary data.</text>
</comment>
<evidence type="ECO:0000313" key="4">
    <source>
        <dbReference type="EMBL" id="KAF4141500.1"/>
    </source>
</evidence>
<gene>
    <name evidence="3" type="ORF">GN958_ATG09297</name>
    <name evidence="4" type="ORF">GN958_ATG09298</name>
    <name evidence="2" type="ORF">GN958_ATG17657</name>
</gene>